<dbReference type="Proteomes" id="UP001231189">
    <property type="component" value="Unassembled WGS sequence"/>
</dbReference>
<evidence type="ECO:0000313" key="1">
    <source>
        <dbReference type="EMBL" id="KAK1684819.1"/>
    </source>
</evidence>
<gene>
    <name evidence="1" type="ORF">QYE76_045667</name>
</gene>
<sequence>MRAHCLLMIVEVSPLSQPQPRPPFSSPRLAAFLTVCRPVAPVRSTAPPTPPRRPPSAFVYRGRPAAAVLAPVAPLRSLFACRSPLPRRSSRRATAGRFATASRSRFRPPAASLARGAWRVAIRLGATRSRSRLKKAMSYSSDYVAIPRCLVTFDGANYPNFAAFMRVHMRGLRLWGVLSGEEVKDAAKSVDDTALAEYDRKVQEHSTAVATYRLDLTDYTQWIDEDAQRVFEFLSRLRKEFELRRAKLLARGRVPLSEVLAELRAEETHLLEVPSVLAARGPLVPSARGWFFRSSVVALSDRTLSRGLRGLARYRLFLDGYHWFCASALRHHATTTFYS</sequence>
<name>A0AAD8TKU1_LOLMU</name>
<dbReference type="AlphaFoldDB" id="A0AAD8TKU1"/>
<organism evidence="1 2">
    <name type="scientific">Lolium multiflorum</name>
    <name type="common">Italian ryegrass</name>
    <name type="synonym">Lolium perenne subsp. multiflorum</name>
    <dbReference type="NCBI Taxonomy" id="4521"/>
    <lineage>
        <taxon>Eukaryota</taxon>
        <taxon>Viridiplantae</taxon>
        <taxon>Streptophyta</taxon>
        <taxon>Embryophyta</taxon>
        <taxon>Tracheophyta</taxon>
        <taxon>Spermatophyta</taxon>
        <taxon>Magnoliopsida</taxon>
        <taxon>Liliopsida</taxon>
        <taxon>Poales</taxon>
        <taxon>Poaceae</taxon>
        <taxon>BOP clade</taxon>
        <taxon>Pooideae</taxon>
        <taxon>Poodae</taxon>
        <taxon>Poeae</taxon>
        <taxon>Poeae Chloroplast Group 2 (Poeae type)</taxon>
        <taxon>Loliodinae</taxon>
        <taxon>Loliinae</taxon>
        <taxon>Lolium</taxon>
    </lineage>
</organism>
<reference evidence="1" key="1">
    <citation type="submission" date="2023-07" db="EMBL/GenBank/DDBJ databases">
        <title>A chromosome-level genome assembly of Lolium multiflorum.</title>
        <authorList>
            <person name="Chen Y."/>
            <person name="Copetti D."/>
            <person name="Kolliker R."/>
            <person name="Studer B."/>
        </authorList>
    </citation>
    <scope>NUCLEOTIDE SEQUENCE</scope>
    <source>
        <strain evidence="1">02402/16</strain>
        <tissue evidence="1">Leaf</tissue>
    </source>
</reference>
<dbReference type="EMBL" id="JAUUTY010000002">
    <property type="protein sequence ID" value="KAK1684819.1"/>
    <property type="molecule type" value="Genomic_DNA"/>
</dbReference>
<protein>
    <submittedName>
        <fullName evidence="1">Uncharacterized protein</fullName>
    </submittedName>
</protein>
<comment type="caution">
    <text evidence="1">The sequence shown here is derived from an EMBL/GenBank/DDBJ whole genome shotgun (WGS) entry which is preliminary data.</text>
</comment>
<accession>A0AAD8TKU1</accession>
<keyword evidence="2" id="KW-1185">Reference proteome</keyword>
<evidence type="ECO:0000313" key="2">
    <source>
        <dbReference type="Proteomes" id="UP001231189"/>
    </source>
</evidence>
<proteinExistence type="predicted"/>